<accession>A0A081BA44</accession>
<dbReference type="PANTHER" id="PTHR46797">
    <property type="entry name" value="HTH-TYPE TRANSCRIPTIONAL REGULATOR"/>
    <property type="match status" value="1"/>
</dbReference>
<dbReference type="STRING" id="1333998.M2A_1411"/>
<dbReference type="SUPFAM" id="SSF47413">
    <property type="entry name" value="lambda repressor-like DNA-binding domains"/>
    <property type="match status" value="1"/>
</dbReference>
<dbReference type="PANTHER" id="PTHR46797:SF23">
    <property type="entry name" value="HTH-TYPE TRANSCRIPTIONAL REGULATOR SUTR"/>
    <property type="match status" value="1"/>
</dbReference>
<dbReference type="GO" id="GO:0003677">
    <property type="term" value="F:DNA binding"/>
    <property type="evidence" value="ECO:0007669"/>
    <property type="project" value="UniProtKB-KW"/>
</dbReference>
<dbReference type="InterPro" id="IPR050807">
    <property type="entry name" value="TransReg_Diox_bact_type"/>
</dbReference>
<dbReference type="eggNOG" id="COG3800">
    <property type="taxonomic scope" value="Bacteria"/>
</dbReference>
<comment type="caution">
    <text evidence="6">The sequence shown here is derived from an EMBL/GenBank/DDBJ whole genome shotgun (WGS) entry which is preliminary data.</text>
</comment>
<comment type="similarity">
    <text evidence="1">Belongs to the short-chain fatty acyl-CoA assimilation regulator (ScfR) family.</text>
</comment>
<dbReference type="InterPro" id="IPR010982">
    <property type="entry name" value="Lambda_DNA-bd_dom_sf"/>
</dbReference>
<dbReference type="AlphaFoldDB" id="A0A081BA44"/>
<dbReference type="CDD" id="cd00093">
    <property type="entry name" value="HTH_XRE"/>
    <property type="match status" value="1"/>
</dbReference>
<evidence type="ECO:0000313" key="6">
    <source>
        <dbReference type="EMBL" id="GAK44912.1"/>
    </source>
</evidence>
<keyword evidence="4" id="KW-0804">Transcription</keyword>
<keyword evidence="3" id="KW-0238">DNA-binding</keyword>
<reference evidence="6 7" key="1">
    <citation type="submission" date="2014-07" db="EMBL/GenBank/DDBJ databases">
        <title>Tepidicaulis marinum gen. nov., sp. nov., a novel marine bacterium denitrifying nitrate to nitrous oxide strictly under microaerobic conditions.</title>
        <authorList>
            <person name="Takeuchi M."/>
            <person name="Yamagishi T."/>
            <person name="Kamagata Y."/>
            <person name="Oshima K."/>
            <person name="Hattori M."/>
            <person name="Katayama T."/>
            <person name="Hanada S."/>
            <person name="Tamaki H."/>
            <person name="Marumo K."/>
            <person name="Maeda H."/>
            <person name="Nedachi M."/>
            <person name="Iwasaki W."/>
            <person name="Suwa Y."/>
            <person name="Sakata S."/>
        </authorList>
    </citation>
    <scope>NUCLEOTIDE SEQUENCE [LARGE SCALE GENOMIC DNA]</scope>
    <source>
        <strain evidence="6 7">MA2</strain>
    </source>
</reference>
<evidence type="ECO:0000256" key="1">
    <source>
        <dbReference type="ARBA" id="ARBA00007227"/>
    </source>
</evidence>
<dbReference type="Pfam" id="PF01381">
    <property type="entry name" value="HTH_3"/>
    <property type="match status" value="1"/>
</dbReference>
<dbReference type="InterPro" id="IPR026281">
    <property type="entry name" value="HTH_RamB"/>
</dbReference>
<organism evidence="6 7">
    <name type="scientific">Tepidicaulis marinus</name>
    <dbReference type="NCBI Taxonomy" id="1333998"/>
    <lineage>
        <taxon>Bacteria</taxon>
        <taxon>Pseudomonadati</taxon>
        <taxon>Pseudomonadota</taxon>
        <taxon>Alphaproteobacteria</taxon>
        <taxon>Hyphomicrobiales</taxon>
        <taxon>Parvibaculaceae</taxon>
        <taxon>Tepidicaulis</taxon>
    </lineage>
</organism>
<proteinExistence type="inferred from homology"/>
<dbReference type="Pfam" id="PF09856">
    <property type="entry name" value="ScfRs"/>
    <property type="match status" value="1"/>
</dbReference>
<name>A0A081BA44_9HYPH</name>
<dbReference type="GO" id="GO:0005829">
    <property type="term" value="C:cytosol"/>
    <property type="evidence" value="ECO:0007669"/>
    <property type="project" value="TreeGrafter"/>
</dbReference>
<dbReference type="Pfam" id="PF06114">
    <property type="entry name" value="Peptidase_M78"/>
    <property type="match status" value="1"/>
</dbReference>
<dbReference type="SMART" id="SM00530">
    <property type="entry name" value="HTH_XRE"/>
    <property type="match status" value="1"/>
</dbReference>
<dbReference type="eggNOG" id="COG1396">
    <property type="taxonomic scope" value="Bacteria"/>
</dbReference>
<feature type="domain" description="HTH cro/C1-type" evidence="5">
    <location>
        <begin position="13"/>
        <end position="67"/>
    </location>
</feature>
<dbReference type="PROSITE" id="PS50943">
    <property type="entry name" value="HTH_CROC1"/>
    <property type="match status" value="1"/>
</dbReference>
<evidence type="ECO:0000259" key="5">
    <source>
        <dbReference type="PROSITE" id="PS50943"/>
    </source>
</evidence>
<evidence type="ECO:0000256" key="2">
    <source>
        <dbReference type="ARBA" id="ARBA00023015"/>
    </source>
</evidence>
<dbReference type="InterPro" id="IPR010359">
    <property type="entry name" value="IrrE_HExxH"/>
</dbReference>
<dbReference type="InterPro" id="IPR001387">
    <property type="entry name" value="Cro/C1-type_HTH"/>
</dbReference>
<dbReference type="GO" id="GO:0003700">
    <property type="term" value="F:DNA-binding transcription factor activity"/>
    <property type="evidence" value="ECO:0007669"/>
    <property type="project" value="TreeGrafter"/>
</dbReference>
<keyword evidence="7" id="KW-1185">Reference proteome</keyword>
<dbReference type="Gene3D" id="1.10.260.40">
    <property type="entry name" value="lambda repressor-like DNA-binding domains"/>
    <property type="match status" value="1"/>
</dbReference>
<dbReference type="EMBL" id="BBIO01000006">
    <property type="protein sequence ID" value="GAK44912.1"/>
    <property type="molecule type" value="Genomic_DNA"/>
</dbReference>
<gene>
    <name evidence="6" type="ORF">M2A_1411</name>
</gene>
<keyword evidence="2" id="KW-0805">Transcription regulation</keyword>
<evidence type="ECO:0000256" key="4">
    <source>
        <dbReference type="ARBA" id="ARBA00023163"/>
    </source>
</evidence>
<dbReference type="InterPro" id="IPR018653">
    <property type="entry name" value="ScfR_C"/>
</dbReference>
<evidence type="ECO:0000313" key="7">
    <source>
        <dbReference type="Proteomes" id="UP000028702"/>
    </source>
</evidence>
<dbReference type="PIRSF" id="PIRSF019251">
    <property type="entry name" value="Rv0465c"/>
    <property type="match status" value="1"/>
</dbReference>
<dbReference type="RefSeq" id="WP_045445048.1">
    <property type="nucleotide sequence ID" value="NZ_BBIO01000006.1"/>
</dbReference>
<evidence type="ECO:0000256" key="3">
    <source>
        <dbReference type="ARBA" id="ARBA00023125"/>
    </source>
</evidence>
<dbReference type="Proteomes" id="UP000028702">
    <property type="component" value="Unassembled WGS sequence"/>
</dbReference>
<protein>
    <submittedName>
        <fullName evidence="6">Conserved protein</fullName>
    </submittedName>
</protein>
<sequence length="481" mass="53994">MAADRKVFAGPRVRRMRRDRNLTQAKMAEALGISASYLNLIERNQRPISAQILLKLADVFDMDVKTLAGDEEARALTTLKEIFSDAVFKDAGIGNQDLQDVASASPGIVDAIAHLYRAYEEAVTASSFLAERLADRDMVEPGETQGLPLEEVRDFINSRGNHFPQLDDAAEALYVKAELAKDEPYVSLRNYLRDEHGVTTRVVPHDVMSGDLRRYDRHRQTLFLSELLDQPGRCFQLAYQVGYFELSRTMEDIVTSSGFESEEPKRLLRIALANYFAAALLMPYAAFFRTAEETRYDIRLLGRRFGTSFEQVCHRLTTLQRPGARGIPFFLIRVDNAGNVSKRFSAAGFHFARFGGTCPRWNVHDAFRVPGQIYSQVVQMEDGIRYFSIARTVSRAGSGMGVPGDQYVVGLGCEISHAKKLIYSAGYDLEDERGATPIGVNCRLCERMDCSQRAFPPLKKRLEVDEHVRGISPFGHAVDKV</sequence>